<organism evidence="2">
    <name type="scientific">uncultured Chloroflexia bacterium</name>
    <dbReference type="NCBI Taxonomy" id="1672391"/>
    <lineage>
        <taxon>Bacteria</taxon>
        <taxon>Bacillati</taxon>
        <taxon>Chloroflexota</taxon>
        <taxon>Chloroflexia</taxon>
        <taxon>environmental samples</taxon>
    </lineage>
</organism>
<dbReference type="AlphaFoldDB" id="A0A6J4JU35"/>
<evidence type="ECO:0000259" key="1">
    <source>
        <dbReference type="Pfam" id="PF21834"/>
    </source>
</evidence>
<protein>
    <recommendedName>
        <fullName evidence="1">DUF6894 domain-containing protein</fullName>
    </recommendedName>
</protein>
<name>A0A6J4JU35_9CHLR</name>
<gene>
    <name evidence="2" type="ORF">AVDCRST_MAG93-3632</name>
</gene>
<proteinExistence type="predicted"/>
<sequence>MACLPAAPPCQPDPTRAREHAVKEARALAASAVLEGRLTGSHCIEYADENRRRLGAVRFDEAVKITA</sequence>
<dbReference type="InterPro" id="IPR054189">
    <property type="entry name" value="DUF6894"/>
</dbReference>
<dbReference type="EMBL" id="CADCTR010001237">
    <property type="protein sequence ID" value="CAA9287316.1"/>
    <property type="molecule type" value="Genomic_DNA"/>
</dbReference>
<accession>A0A6J4JU35</accession>
<reference evidence="2" key="1">
    <citation type="submission" date="2020-02" db="EMBL/GenBank/DDBJ databases">
        <authorList>
            <person name="Meier V. D."/>
        </authorList>
    </citation>
    <scope>NUCLEOTIDE SEQUENCE</scope>
    <source>
        <strain evidence="2">AVDCRST_MAG93</strain>
    </source>
</reference>
<feature type="domain" description="DUF6894" evidence="1">
    <location>
        <begin position="12"/>
        <end position="59"/>
    </location>
</feature>
<dbReference type="Pfam" id="PF21834">
    <property type="entry name" value="DUF6894"/>
    <property type="match status" value="1"/>
</dbReference>
<evidence type="ECO:0000313" key="2">
    <source>
        <dbReference type="EMBL" id="CAA9287316.1"/>
    </source>
</evidence>